<evidence type="ECO:0000313" key="6">
    <source>
        <dbReference type="Proteomes" id="UP001275084"/>
    </source>
</evidence>
<reference evidence="5" key="1">
    <citation type="journal article" date="2023" name="Mol. Phylogenet. Evol.">
        <title>Genome-scale phylogeny and comparative genomics of the fungal order Sordariales.</title>
        <authorList>
            <person name="Hensen N."/>
            <person name="Bonometti L."/>
            <person name="Westerberg I."/>
            <person name="Brannstrom I.O."/>
            <person name="Guillou S."/>
            <person name="Cros-Aarteil S."/>
            <person name="Calhoun S."/>
            <person name="Haridas S."/>
            <person name="Kuo A."/>
            <person name="Mondo S."/>
            <person name="Pangilinan J."/>
            <person name="Riley R."/>
            <person name="LaButti K."/>
            <person name="Andreopoulos B."/>
            <person name="Lipzen A."/>
            <person name="Chen C."/>
            <person name="Yan M."/>
            <person name="Daum C."/>
            <person name="Ng V."/>
            <person name="Clum A."/>
            <person name="Steindorff A."/>
            <person name="Ohm R.A."/>
            <person name="Martin F."/>
            <person name="Silar P."/>
            <person name="Natvig D.O."/>
            <person name="Lalanne C."/>
            <person name="Gautier V."/>
            <person name="Ament-Velasquez S.L."/>
            <person name="Kruys A."/>
            <person name="Hutchinson M.I."/>
            <person name="Powell A.J."/>
            <person name="Barry K."/>
            <person name="Miller A.N."/>
            <person name="Grigoriev I.V."/>
            <person name="Debuchy R."/>
            <person name="Gladieux P."/>
            <person name="Hiltunen Thoren M."/>
            <person name="Johannesson H."/>
        </authorList>
    </citation>
    <scope>NUCLEOTIDE SEQUENCE</scope>
    <source>
        <strain evidence="5">CBS 955.72</strain>
    </source>
</reference>
<organism evidence="5 6">
    <name type="scientific">Lasiosphaeria hispida</name>
    <dbReference type="NCBI Taxonomy" id="260671"/>
    <lineage>
        <taxon>Eukaryota</taxon>
        <taxon>Fungi</taxon>
        <taxon>Dikarya</taxon>
        <taxon>Ascomycota</taxon>
        <taxon>Pezizomycotina</taxon>
        <taxon>Sordariomycetes</taxon>
        <taxon>Sordariomycetidae</taxon>
        <taxon>Sordariales</taxon>
        <taxon>Lasiosphaeriaceae</taxon>
        <taxon>Lasiosphaeria</taxon>
    </lineage>
</organism>
<dbReference type="Gene3D" id="3.40.50.1820">
    <property type="entry name" value="alpha/beta hydrolase"/>
    <property type="match status" value="1"/>
</dbReference>
<evidence type="ECO:0000313" key="5">
    <source>
        <dbReference type="EMBL" id="KAK3339739.1"/>
    </source>
</evidence>
<dbReference type="InterPro" id="IPR016292">
    <property type="entry name" value="Epoxide_hydrolase"/>
</dbReference>
<evidence type="ECO:0000256" key="2">
    <source>
        <dbReference type="ARBA" id="ARBA00022801"/>
    </source>
</evidence>
<proteinExistence type="inferred from homology"/>
<feature type="active site" description="Proton donor" evidence="3">
    <location>
        <position position="379"/>
    </location>
</feature>
<dbReference type="PRINTS" id="PR00412">
    <property type="entry name" value="EPOXHYDRLASE"/>
</dbReference>
<dbReference type="Pfam" id="PF06441">
    <property type="entry name" value="EHN"/>
    <property type="match status" value="1"/>
</dbReference>
<dbReference type="PANTHER" id="PTHR21661:SF39">
    <property type="entry name" value="HYDROLASE, PUTATIVE (AFU_ORTHOLOGUE AFUA_3G08960)-RELATED"/>
    <property type="match status" value="1"/>
</dbReference>
<reference evidence="5" key="2">
    <citation type="submission" date="2023-06" db="EMBL/GenBank/DDBJ databases">
        <authorList>
            <consortium name="Lawrence Berkeley National Laboratory"/>
            <person name="Haridas S."/>
            <person name="Hensen N."/>
            <person name="Bonometti L."/>
            <person name="Westerberg I."/>
            <person name="Brannstrom I.O."/>
            <person name="Guillou S."/>
            <person name="Cros-Aarteil S."/>
            <person name="Calhoun S."/>
            <person name="Kuo A."/>
            <person name="Mondo S."/>
            <person name="Pangilinan J."/>
            <person name="Riley R."/>
            <person name="Labutti K."/>
            <person name="Andreopoulos B."/>
            <person name="Lipzen A."/>
            <person name="Chen C."/>
            <person name="Yanf M."/>
            <person name="Daum C."/>
            <person name="Ng V."/>
            <person name="Clum A."/>
            <person name="Steindorff A."/>
            <person name="Ohm R."/>
            <person name="Martin F."/>
            <person name="Silar P."/>
            <person name="Natvig D."/>
            <person name="Lalanne C."/>
            <person name="Gautier V."/>
            <person name="Ament-Velasquez S.L."/>
            <person name="Kruys A."/>
            <person name="Hutchinson M.I."/>
            <person name="Powell A.J."/>
            <person name="Barry K."/>
            <person name="Miller A.N."/>
            <person name="Grigoriev I.V."/>
            <person name="Debuchy R."/>
            <person name="Gladieux P."/>
            <person name="Thoren M.H."/>
            <person name="Johannesson H."/>
        </authorList>
    </citation>
    <scope>NUCLEOTIDE SEQUENCE</scope>
    <source>
        <strain evidence="5">CBS 955.72</strain>
    </source>
</reference>
<protein>
    <submittedName>
        <fullName evidence="5">Alpha/Beta hydrolase protein</fullName>
    </submittedName>
</protein>
<gene>
    <name evidence="5" type="ORF">B0T25DRAFT_560495</name>
</gene>
<evidence type="ECO:0000259" key="4">
    <source>
        <dbReference type="Pfam" id="PF06441"/>
    </source>
</evidence>
<dbReference type="Proteomes" id="UP001275084">
    <property type="component" value="Unassembled WGS sequence"/>
</dbReference>
<feature type="domain" description="Epoxide hydrolase N-terminal" evidence="4">
    <location>
        <begin position="90"/>
        <end position="173"/>
    </location>
</feature>
<keyword evidence="6" id="KW-1185">Reference proteome</keyword>
<dbReference type="SUPFAM" id="SSF53474">
    <property type="entry name" value="alpha/beta-Hydrolases"/>
    <property type="match status" value="1"/>
</dbReference>
<dbReference type="InterPro" id="IPR000639">
    <property type="entry name" value="Epox_hydrolase-like"/>
</dbReference>
<sequence length="463" mass="50895">MIKDEPQSFCIFWGFRNIRHPPSNTALPIAFCSQSTPLLRIAWRTTRSPQLPTRAPSRHSASKSPSLIWSACRRSSNSAPLAGASFENSPPDGSRNLGVPREWLAQAKHSWETTFDWRAHEDRLNTFAHFQTAVPLSRSATSLNIHFVVLFSRHPLATPLVLLHGWPGSFLEFLPLLALLRAKYPDPAGLPYHVIVPSLPGFAFSDAFPADQHHGNEDVAQVLDHLMTRTLGFGGYAAQGGDVGSRVGRIMAARHEGCVGALLNYSPVPRPEGADLDALSEDEKAGLERGEWFRSSGSSYALMQATRPGTVGLVLGSSPLALLAWIGEKFLDWTDPRSFPDDAVLASGRGYSARLMDEILVGVSLYWLTGRAHSGFYSYREVYAMAGPPPKSHASPEYHIHAPKKLGFSNFPLDVAPTPRKWIESTGNLVFWAAHEKGGHFAALEQPAALLEDLEKFVTEYLV</sequence>
<name>A0AAJ0H555_9PEZI</name>
<dbReference type="PANTHER" id="PTHR21661">
    <property type="entry name" value="EPOXIDE HYDROLASE 1-RELATED"/>
    <property type="match status" value="1"/>
</dbReference>
<dbReference type="PIRSF" id="PIRSF001112">
    <property type="entry name" value="Epoxide_hydrolase"/>
    <property type="match status" value="1"/>
</dbReference>
<feature type="active site" description="Nucleophile" evidence="3">
    <location>
        <position position="242"/>
    </location>
</feature>
<feature type="active site" description="Proton acceptor" evidence="3">
    <location>
        <position position="440"/>
    </location>
</feature>
<dbReference type="GO" id="GO:0097176">
    <property type="term" value="P:epoxide metabolic process"/>
    <property type="evidence" value="ECO:0007669"/>
    <property type="project" value="TreeGrafter"/>
</dbReference>
<dbReference type="InterPro" id="IPR010497">
    <property type="entry name" value="Epoxide_hydro_N"/>
</dbReference>
<dbReference type="InterPro" id="IPR029058">
    <property type="entry name" value="AB_hydrolase_fold"/>
</dbReference>
<comment type="similarity">
    <text evidence="1">Belongs to the peptidase S33 family.</text>
</comment>
<dbReference type="GO" id="GO:0004301">
    <property type="term" value="F:epoxide hydrolase activity"/>
    <property type="evidence" value="ECO:0007669"/>
    <property type="project" value="TreeGrafter"/>
</dbReference>
<evidence type="ECO:0000256" key="1">
    <source>
        <dbReference type="ARBA" id="ARBA00010088"/>
    </source>
</evidence>
<dbReference type="AlphaFoldDB" id="A0AAJ0H555"/>
<evidence type="ECO:0000256" key="3">
    <source>
        <dbReference type="PIRSR" id="PIRSR001112-1"/>
    </source>
</evidence>
<comment type="caution">
    <text evidence="5">The sequence shown here is derived from an EMBL/GenBank/DDBJ whole genome shotgun (WGS) entry which is preliminary data.</text>
</comment>
<keyword evidence="2 5" id="KW-0378">Hydrolase</keyword>
<accession>A0AAJ0H555</accession>
<dbReference type="EMBL" id="JAUIQD010000009">
    <property type="protein sequence ID" value="KAK3339739.1"/>
    <property type="molecule type" value="Genomic_DNA"/>
</dbReference>